<gene>
    <name evidence="1" type="ORF">IAC61_01655</name>
</gene>
<protein>
    <submittedName>
        <fullName evidence="1">Uncharacterized protein</fullName>
    </submittedName>
</protein>
<dbReference type="Proteomes" id="UP000823634">
    <property type="component" value="Unassembled WGS sequence"/>
</dbReference>
<reference evidence="1" key="2">
    <citation type="journal article" date="2021" name="PeerJ">
        <title>Extensive microbial diversity within the chicken gut microbiome revealed by metagenomics and culture.</title>
        <authorList>
            <person name="Gilroy R."/>
            <person name="Ravi A."/>
            <person name="Getino M."/>
            <person name="Pursley I."/>
            <person name="Horton D.L."/>
            <person name="Alikhan N.F."/>
            <person name="Baker D."/>
            <person name="Gharbi K."/>
            <person name="Hall N."/>
            <person name="Watson M."/>
            <person name="Adriaenssens E.M."/>
            <person name="Foster-Nyarko E."/>
            <person name="Jarju S."/>
            <person name="Secka A."/>
            <person name="Antonio M."/>
            <person name="Oren A."/>
            <person name="Chaudhuri R.R."/>
            <person name="La Ragione R."/>
            <person name="Hildebrand F."/>
            <person name="Pallen M.J."/>
        </authorList>
    </citation>
    <scope>NUCLEOTIDE SEQUENCE</scope>
    <source>
        <strain evidence="1">17113</strain>
    </source>
</reference>
<evidence type="ECO:0000313" key="1">
    <source>
        <dbReference type="EMBL" id="MBO8426008.1"/>
    </source>
</evidence>
<dbReference type="AlphaFoldDB" id="A0A9D9GW42"/>
<evidence type="ECO:0000313" key="2">
    <source>
        <dbReference type="Proteomes" id="UP000823634"/>
    </source>
</evidence>
<organism evidence="1 2">
    <name type="scientific">Candidatus Alloenteromonas pullistercoris</name>
    <dbReference type="NCBI Taxonomy" id="2840785"/>
    <lineage>
        <taxon>Bacteria</taxon>
        <taxon>Bacillati</taxon>
        <taxon>Bacillota</taxon>
        <taxon>Bacillota incertae sedis</taxon>
        <taxon>Candidatus Alloenteromonas</taxon>
    </lineage>
</organism>
<proteinExistence type="predicted"/>
<comment type="caution">
    <text evidence="1">The sequence shown here is derived from an EMBL/GenBank/DDBJ whole genome shotgun (WGS) entry which is preliminary data.</text>
</comment>
<sequence>MDKVEEQLASVCEKLKRKTEYLSSTADEAMHEGFTRYINAQKATIQDAERIAGEVVESTETLAKTRLEKALAKAKEELNSAFREEGVRL</sequence>
<dbReference type="EMBL" id="JADINA010000012">
    <property type="protein sequence ID" value="MBO8426008.1"/>
    <property type="molecule type" value="Genomic_DNA"/>
</dbReference>
<reference evidence="1" key="1">
    <citation type="submission" date="2020-10" db="EMBL/GenBank/DDBJ databases">
        <authorList>
            <person name="Gilroy R."/>
        </authorList>
    </citation>
    <scope>NUCLEOTIDE SEQUENCE</scope>
    <source>
        <strain evidence="1">17113</strain>
    </source>
</reference>
<name>A0A9D9GW42_9FIRM</name>
<accession>A0A9D9GW42</accession>